<proteinExistence type="predicted"/>
<reference evidence="1 2" key="1">
    <citation type="journal article" date="2018" name="Sci. Rep.">
        <title>Genomic signatures of local adaptation to the degree of environmental predictability in rotifers.</title>
        <authorList>
            <person name="Franch-Gras L."/>
            <person name="Hahn C."/>
            <person name="Garcia-Roger E.M."/>
            <person name="Carmona M.J."/>
            <person name="Serra M."/>
            <person name="Gomez A."/>
        </authorList>
    </citation>
    <scope>NUCLEOTIDE SEQUENCE [LARGE SCALE GENOMIC DNA]</scope>
    <source>
        <strain evidence="1">HYR1</strain>
    </source>
</reference>
<organism evidence="1 2">
    <name type="scientific">Brachionus plicatilis</name>
    <name type="common">Marine rotifer</name>
    <name type="synonym">Brachionus muelleri</name>
    <dbReference type="NCBI Taxonomy" id="10195"/>
    <lineage>
        <taxon>Eukaryota</taxon>
        <taxon>Metazoa</taxon>
        <taxon>Spiralia</taxon>
        <taxon>Gnathifera</taxon>
        <taxon>Rotifera</taxon>
        <taxon>Eurotatoria</taxon>
        <taxon>Monogononta</taxon>
        <taxon>Pseudotrocha</taxon>
        <taxon>Ploima</taxon>
        <taxon>Brachionidae</taxon>
        <taxon>Brachionus</taxon>
    </lineage>
</organism>
<dbReference type="AlphaFoldDB" id="A0A3M7PAD4"/>
<dbReference type="EMBL" id="REGN01012353">
    <property type="protein sequence ID" value="RMZ95677.1"/>
    <property type="molecule type" value="Genomic_DNA"/>
</dbReference>
<sequence length="116" mass="14061">MNLYPFISSEVNQREYLKHLSDITEEQLNQFQIKFRFGNVKFKNKKYNLQFSVKCIPSENFRFKYSKKCREKNYYKRSIVFKKKTQMPKALSILLKNDLNSLEISFNLLISFRLVI</sequence>
<name>A0A3M7PAD4_BRAPC</name>
<accession>A0A3M7PAD4</accession>
<protein>
    <submittedName>
        <fullName evidence="1">Uncharacterized protein</fullName>
    </submittedName>
</protein>
<dbReference type="Proteomes" id="UP000276133">
    <property type="component" value="Unassembled WGS sequence"/>
</dbReference>
<evidence type="ECO:0000313" key="1">
    <source>
        <dbReference type="EMBL" id="RMZ95677.1"/>
    </source>
</evidence>
<keyword evidence="2" id="KW-1185">Reference proteome</keyword>
<comment type="caution">
    <text evidence="1">The sequence shown here is derived from an EMBL/GenBank/DDBJ whole genome shotgun (WGS) entry which is preliminary data.</text>
</comment>
<gene>
    <name evidence="1" type="ORF">BpHYR1_051752</name>
</gene>
<evidence type="ECO:0000313" key="2">
    <source>
        <dbReference type="Proteomes" id="UP000276133"/>
    </source>
</evidence>